<keyword evidence="1" id="KW-0677">Repeat</keyword>
<proteinExistence type="predicted"/>
<keyword evidence="5" id="KW-1185">Reference proteome</keyword>
<evidence type="ECO:0000256" key="3">
    <source>
        <dbReference type="SAM" id="MobiDB-lite"/>
    </source>
</evidence>
<dbReference type="InterPro" id="IPR001680">
    <property type="entry name" value="WD40_rpt"/>
</dbReference>
<reference evidence="4 5" key="1">
    <citation type="submission" date="2014-06" db="EMBL/GenBank/DDBJ databases">
        <authorList>
            <person name="Swart Estienne"/>
        </authorList>
    </citation>
    <scope>NUCLEOTIDE SEQUENCE [LARGE SCALE GENOMIC DNA]</scope>
    <source>
        <strain evidence="4 5">130c</strain>
    </source>
</reference>
<dbReference type="InterPro" id="IPR015943">
    <property type="entry name" value="WD40/YVTN_repeat-like_dom_sf"/>
</dbReference>
<feature type="repeat" description="WD" evidence="2">
    <location>
        <begin position="438"/>
        <end position="479"/>
    </location>
</feature>
<dbReference type="PANTHER" id="PTHR44324">
    <property type="entry name" value="WD40 REPEAT DOMAIN 95"/>
    <property type="match status" value="1"/>
</dbReference>
<dbReference type="OMA" id="TRKDNIM"/>
<dbReference type="PROSITE" id="PS50082">
    <property type="entry name" value="WD_REPEATS_2"/>
    <property type="match status" value="1"/>
</dbReference>
<evidence type="ECO:0000313" key="5">
    <source>
        <dbReference type="Proteomes" id="UP000039865"/>
    </source>
</evidence>
<dbReference type="Proteomes" id="UP000039865">
    <property type="component" value="Unassembled WGS sequence"/>
</dbReference>
<dbReference type="Pfam" id="PF00400">
    <property type="entry name" value="WD40"/>
    <property type="match status" value="1"/>
</dbReference>
<feature type="compositionally biased region" description="Acidic residues" evidence="3">
    <location>
        <begin position="665"/>
        <end position="683"/>
    </location>
</feature>
<name>A0A077ZYW2_STYLE</name>
<dbReference type="InParanoid" id="A0A077ZYW2"/>
<dbReference type="Gene3D" id="2.130.10.10">
    <property type="entry name" value="YVTN repeat-like/Quinoprotein amine dehydrogenase"/>
    <property type="match status" value="2"/>
</dbReference>
<dbReference type="SMART" id="SM00320">
    <property type="entry name" value="WD40"/>
    <property type="match status" value="8"/>
</dbReference>
<protein>
    <submittedName>
        <fullName evidence="4">Rna recognition motif</fullName>
    </submittedName>
</protein>
<accession>A0A077ZYW2</accession>
<dbReference type="EMBL" id="CCKQ01003958">
    <property type="protein sequence ID" value="CDW75100.1"/>
    <property type="molecule type" value="Genomic_DNA"/>
</dbReference>
<dbReference type="InterPro" id="IPR051242">
    <property type="entry name" value="WD-EF-hand_domain"/>
</dbReference>
<gene>
    <name evidence="4" type="primary">Contig6850.g7326</name>
    <name evidence="4" type="ORF">STYLEM_4087</name>
</gene>
<organism evidence="4 5">
    <name type="scientific">Stylonychia lemnae</name>
    <name type="common">Ciliate</name>
    <dbReference type="NCBI Taxonomy" id="5949"/>
    <lineage>
        <taxon>Eukaryota</taxon>
        <taxon>Sar</taxon>
        <taxon>Alveolata</taxon>
        <taxon>Ciliophora</taxon>
        <taxon>Intramacronucleata</taxon>
        <taxon>Spirotrichea</taxon>
        <taxon>Stichotrichia</taxon>
        <taxon>Sporadotrichida</taxon>
        <taxon>Oxytrichidae</taxon>
        <taxon>Stylonychinae</taxon>
        <taxon>Stylonychia</taxon>
    </lineage>
</organism>
<dbReference type="PANTHER" id="PTHR44324:SF4">
    <property type="entry name" value="WD40 REPEAT DOMAIN 95"/>
    <property type="match status" value="1"/>
</dbReference>
<keyword evidence="2" id="KW-0853">WD repeat</keyword>
<dbReference type="OrthoDB" id="10251605at2759"/>
<evidence type="ECO:0000313" key="4">
    <source>
        <dbReference type="EMBL" id="CDW75100.1"/>
    </source>
</evidence>
<evidence type="ECO:0000256" key="1">
    <source>
        <dbReference type="ARBA" id="ARBA00022737"/>
    </source>
</evidence>
<dbReference type="InterPro" id="IPR036322">
    <property type="entry name" value="WD40_repeat_dom_sf"/>
</dbReference>
<evidence type="ECO:0000256" key="2">
    <source>
        <dbReference type="PROSITE-ProRule" id="PRU00221"/>
    </source>
</evidence>
<dbReference type="SUPFAM" id="SSF50978">
    <property type="entry name" value="WD40 repeat-like"/>
    <property type="match status" value="2"/>
</dbReference>
<feature type="region of interest" description="Disordered" evidence="3">
    <location>
        <begin position="654"/>
        <end position="686"/>
    </location>
</feature>
<sequence>MEETFLNSTNPNYNNTSFAMAVQKVGNDNQKQEQIDHYRSTQQYFDEINKKNKKGSKYLIDKYTPQKILNTLEKIQLLEIEREIKERTIILAEFVQIFLKHMNYQKQDKAYVTVGLIDLFNEVREYEQKFIPSYSNQAQPSGEPLIRWTALTGYFIDNVIQGGNQKTLVPNKYISKNTADNFKQVYASKQLDQFSAEIIGGSSLCLRRFKQSQKLIDSYHHNQGIRNVQYVKELHTILVLDNLTDEIHFYNEHSNRIKSIKPKSENHIIDTGILFFTYSFLERRIGACLQDYSLAFWDQSDNFSFEKTFNAHLEVLQIFIKYVEYCTTWITVDQKNSIYVWDIEKESAIQLPKRHEERITDICEITHLRLLAACSLDKKIIFWDLQQRLPAQILKLDGVSSHSMCYCQDFRVLATAQYENSISIWSFEGKDCSLLSRLVGHNAQVTSIQILKDTPLLISADEIGFLKTWDIRSSQCVQTVHFECKSSIHQFININDKKFIGIEYRLHWFEFEDKAIVNANGIEFLNMAPISIRYNSLFNQLCIATKSDIRIVNIRNGQTELIIANLVKDEDGEQSSDLTQFTLTKDCKKFIVGDNKGNIRTYLYQTSQLETINCGHSQEITSVKLDDRNNLILSAGWDSQIILQKSIGQKNAVTKAKSDLSPATDDQDDSLNNDDEEENEKDSEEVAKSQILRQIKNAHFGQEISAIALSLRLSMIATASHGIICLWDYETMRLIGGMTNNFSDILVLEFLDPFPLLCTLDVSGQIIIWEQLQQFSFSFKIYQALITIHFSYSDGGPFDVNGNPLPGPYASKLVKQMLYEQDFEYLYTTENDRKHPEFQNFKDCLDICESYEKKKKFMVLILSDDTTGNVFVIEIQSILDKHRIDKKSINALKRREYNPFRNIQLNSNGIFNTEKEIIDEFNKIEQRRLEEIRQQKEQSIGHQLKRALSKRFFESQTTFGSLGKILQKQQSFSSSPKKLEDTKYYIEDLNHFKFKAANEAIIVLQVIDIPPKIIITSTNSQIVRIWSIFGDSLCILDIDKPLPNKWKLKISSYFKRKLKFTEAITILKQIEQSNGDVSPKKKDRSMLAANAFGEIFEKTERFKNLDSKNQSATSLMSKKFRTNDNYDSEMTGNPMMLSHQKFFQSESESITFQKFLNKIDNIAQFSLLDKIESIINIPKKHNPKTKEWENALEEDIKTIQKARVLLQKQHDDNIREVTYQVSLDAAALGTLMAQRPAALEASRRSSTLRLPKTHTLVKNQQKSKQNLLEFSDKKEPTININTVDSTIPHPETYLKVQDQSKFDPPDDHHPTHVNDKSISSYQSTHVITLFNNDKKKQSMGLPNALDKSSFTSQIPPILDISNSKSVIGGKTKKDWLTYASKKIESLPNPNLGKDQNFPIDKSSSQLSTLIPQLKIQIQNPNPNSQKGQYEAQKLRTKIFRELDSKRKFYKRNFATVKDYQYLENLELNDDVETYDPPQFLKDLNSSKQQFGKTPRIKETFLKRINQGIENIEGQISQRGMVRNASSILPNIKSRL</sequence>